<gene>
    <name evidence="1" type="ORF">M8744_13085</name>
</gene>
<protein>
    <submittedName>
        <fullName evidence="1">Uncharacterized protein</fullName>
    </submittedName>
</protein>
<dbReference type="EMBL" id="JAMQGO010000009">
    <property type="protein sequence ID" value="MCM2563083.1"/>
    <property type="molecule type" value="Genomic_DNA"/>
</dbReference>
<accession>A0ACC5ZY04</accession>
<keyword evidence="2" id="KW-1185">Reference proteome</keyword>
<sequence>MVTAVPALAQEWPDRAGDRTIPAAQLEARLRGEVLTFHDDGRSRYFDDGRYTYTYADDGGTAYGYWEITNDSIVCVEFVHGAARCDKIVQNDKRLVLLTEAGHRFPVRSSP</sequence>
<name>A0ACC5ZY04_9RHOB</name>
<organism evidence="1 2">
    <name type="scientific">Lutimaribacter degradans</name>
    <dbReference type="NCBI Taxonomy" id="2945989"/>
    <lineage>
        <taxon>Bacteria</taxon>
        <taxon>Pseudomonadati</taxon>
        <taxon>Pseudomonadota</taxon>
        <taxon>Alphaproteobacteria</taxon>
        <taxon>Rhodobacterales</taxon>
        <taxon>Roseobacteraceae</taxon>
        <taxon>Lutimaribacter</taxon>
    </lineage>
</organism>
<comment type="caution">
    <text evidence="1">The sequence shown here is derived from an EMBL/GenBank/DDBJ whole genome shotgun (WGS) entry which is preliminary data.</text>
</comment>
<evidence type="ECO:0000313" key="1">
    <source>
        <dbReference type="EMBL" id="MCM2563083.1"/>
    </source>
</evidence>
<dbReference type="Proteomes" id="UP001203036">
    <property type="component" value="Unassembled WGS sequence"/>
</dbReference>
<reference evidence="1" key="1">
    <citation type="submission" date="2022-06" db="EMBL/GenBank/DDBJ databases">
        <title>Lutimaribacter sp. EGI FJ00013, a novel bacterium isolated from a salt lake sediment enrichment.</title>
        <authorList>
            <person name="Gao L."/>
            <person name="Fang B.-Z."/>
            <person name="Li W.-J."/>
        </authorList>
    </citation>
    <scope>NUCLEOTIDE SEQUENCE</scope>
    <source>
        <strain evidence="1">EGI FJ00013</strain>
    </source>
</reference>
<proteinExistence type="predicted"/>
<evidence type="ECO:0000313" key="2">
    <source>
        <dbReference type="Proteomes" id="UP001203036"/>
    </source>
</evidence>